<feature type="signal peptide" evidence="2">
    <location>
        <begin position="1"/>
        <end position="19"/>
    </location>
</feature>
<keyword evidence="2" id="KW-0732">Signal</keyword>
<feature type="compositionally biased region" description="Basic and acidic residues" evidence="1">
    <location>
        <begin position="26"/>
        <end position="35"/>
    </location>
</feature>
<dbReference type="Proteomes" id="UP001321473">
    <property type="component" value="Unassembled WGS sequence"/>
</dbReference>
<reference evidence="3 4" key="1">
    <citation type="journal article" date="2023" name="Arcadia Sci">
        <title>De novo assembly of a long-read Amblyomma americanum tick genome.</title>
        <authorList>
            <person name="Chou S."/>
            <person name="Poskanzer K.E."/>
            <person name="Rollins M."/>
            <person name="Thuy-Boun P.S."/>
        </authorList>
    </citation>
    <scope>NUCLEOTIDE SEQUENCE [LARGE SCALE GENOMIC DNA]</scope>
    <source>
        <strain evidence="3">F_SG_1</strain>
        <tissue evidence="3">Salivary glands</tissue>
    </source>
</reference>
<sequence>MRFAIFSLAFCLLAGTVSAEGPEEEQPNRSQEDSVGRFNFGSYGGYGGYGGMGGMGGIGSFPLNGQQWDSSHPNKKATDAEGDSGNTSEGSDEPKTSS</sequence>
<feature type="chain" id="PRO_5042936099" description="Secreted protein" evidence="2">
    <location>
        <begin position="20"/>
        <end position="98"/>
    </location>
</feature>
<accession>A0AAQ4DJ02</accession>
<feature type="region of interest" description="Disordered" evidence="1">
    <location>
        <begin position="18"/>
        <end position="38"/>
    </location>
</feature>
<organism evidence="3 4">
    <name type="scientific">Amblyomma americanum</name>
    <name type="common">Lone star tick</name>
    <dbReference type="NCBI Taxonomy" id="6943"/>
    <lineage>
        <taxon>Eukaryota</taxon>
        <taxon>Metazoa</taxon>
        <taxon>Ecdysozoa</taxon>
        <taxon>Arthropoda</taxon>
        <taxon>Chelicerata</taxon>
        <taxon>Arachnida</taxon>
        <taxon>Acari</taxon>
        <taxon>Parasitiformes</taxon>
        <taxon>Ixodida</taxon>
        <taxon>Ixodoidea</taxon>
        <taxon>Ixodidae</taxon>
        <taxon>Amblyomminae</taxon>
        <taxon>Amblyomma</taxon>
    </lineage>
</organism>
<dbReference type="EMBL" id="JARKHS020030094">
    <property type="protein sequence ID" value="KAK8762442.1"/>
    <property type="molecule type" value="Genomic_DNA"/>
</dbReference>
<keyword evidence="4" id="KW-1185">Reference proteome</keyword>
<protein>
    <recommendedName>
        <fullName evidence="5">Secreted protein</fullName>
    </recommendedName>
</protein>
<name>A0AAQ4DJ02_AMBAM</name>
<evidence type="ECO:0000313" key="4">
    <source>
        <dbReference type="Proteomes" id="UP001321473"/>
    </source>
</evidence>
<evidence type="ECO:0000313" key="3">
    <source>
        <dbReference type="EMBL" id="KAK8762442.1"/>
    </source>
</evidence>
<proteinExistence type="predicted"/>
<feature type="region of interest" description="Disordered" evidence="1">
    <location>
        <begin position="56"/>
        <end position="98"/>
    </location>
</feature>
<evidence type="ECO:0000256" key="2">
    <source>
        <dbReference type="SAM" id="SignalP"/>
    </source>
</evidence>
<evidence type="ECO:0008006" key="5">
    <source>
        <dbReference type="Google" id="ProtNLM"/>
    </source>
</evidence>
<gene>
    <name evidence="3" type="ORF">V5799_026291</name>
</gene>
<comment type="caution">
    <text evidence="3">The sequence shown here is derived from an EMBL/GenBank/DDBJ whole genome shotgun (WGS) entry which is preliminary data.</text>
</comment>
<evidence type="ECO:0000256" key="1">
    <source>
        <dbReference type="SAM" id="MobiDB-lite"/>
    </source>
</evidence>
<dbReference type="AlphaFoldDB" id="A0AAQ4DJ02"/>